<proteinExistence type="inferred from homology"/>
<dbReference type="InterPro" id="IPR043502">
    <property type="entry name" value="DNA/RNA_pol_sf"/>
</dbReference>
<evidence type="ECO:0000256" key="2">
    <source>
        <dbReference type="ARBA" id="ARBA00012417"/>
    </source>
</evidence>
<comment type="similarity">
    <text evidence="1">Belongs to the DNA polymerase type-B family.</text>
</comment>
<protein>
    <recommendedName>
        <fullName evidence="2">DNA-directed DNA polymerase</fullName>
        <ecNumber evidence="2">2.7.7.7</ecNumber>
    </recommendedName>
</protein>
<dbReference type="PANTHER" id="PTHR10322">
    <property type="entry name" value="DNA POLYMERASE CATALYTIC SUBUNIT"/>
    <property type="match status" value="1"/>
</dbReference>
<gene>
    <name evidence="9" type="ORF">METZ01_LOCUS453654</name>
</gene>
<organism evidence="9">
    <name type="scientific">marine metagenome</name>
    <dbReference type="NCBI Taxonomy" id="408172"/>
    <lineage>
        <taxon>unclassified sequences</taxon>
        <taxon>metagenomes</taxon>
        <taxon>ecological metagenomes</taxon>
    </lineage>
</organism>
<dbReference type="PROSITE" id="PS00116">
    <property type="entry name" value="DNA_POLYMERASE_B"/>
    <property type="match status" value="1"/>
</dbReference>
<dbReference type="InterPro" id="IPR023211">
    <property type="entry name" value="DNA_pol_palm_dom_sf"/>
</dbReference>
<dbReference type="EMBL" id="UINC01187858">
    <property type="protein sequence ID" value="SVE00800.1"/>
    <property type="molecule type" value="Genomic_DNA"/>
</dbReference>
<dbReference type="SUPFAM" id="SSF56672">
    <property type="entry name" value="DNA/RNA polymerases"/>
    <property type="match status" value="1"/>
</dbReference>
<feature type="non-terminal residue" evidence="9">
    <location>
        <position position="1"/>
    </location>
</feature>
<reference evidence="9" key="1">
    <citation type="submission" date="2018-05" db="EMBL/GenBank/DDBJ databases">
        <authorList>
            <person name="Lanie J.A."/>
            <person name="Ng W.-L."/>
            <person name="Kazmierczak K.M."/>
            <person name="Andrzejewski T.M."/>
            <person name="Davidsen T.M."/>
            <person name="Wayne K.J."/>
            <person name="Tettelin H."/>
            <person name="Glass J.I."/>
            <person name="Rusch D."/>
            <person name="Podicherti R."/>
            <person name="Tsui H.-C.T."/>
            <person name="Winkler M.E."/>
        </authorList>
    </citation>
    <scope>NUCLEOTIDE SEQUENCE</scope>
</reference>
<dbReference type="InterPro" id="IPR006134">
    <property type="entry name" value="DNA-dir_DNA_pol_B_multi_dom"/>
</dbReference>
<dbReference type="PRINTS" id="PR00106">
    <property type="entry name" value="DNAPOLB"/>
</dbReference>
<keyword evidence="3" id="KW-0808">Transferase</keyword>
<dbReference type="GO" id="GO:0003887">
    <property type="term" value="F:DNA-directed DNA polymerase activity"/>
    <property type="evidence" value="ECO:0007669"/>
    <property type="project" value="UniProtKB-KW"/>
</dbReference>
<feature type="domain" description="DNA-directed DNA polymerase family B multifunctional" evidence="8">
    <location>
        <begin position="3"/>
        <end position="198"/>
    </location>
</feature>
<dbReference type="AlphaFoldDB" id="A0A382ZZS9"/>
<dbReference type="GO" id="GO:0003677">
    <property type="term" value="F:DNA binding"/>
    <property type="evidence" value="ECO:0007669"/>
    <property type="project" value="UniProtKB-KW"/>
</dbReference>
<evidence type="ECO:0000313" key="9">
    <source>
        <dbReference type="EMBL" id="SVE00800.1"/>
    </source>
</evidence>
<comment type="catalytic activity">
    <reaction evidence="7">
        <text>DNA(n) + a 2'-deoxyribonucleoside 5'-triphosphate = DNA(n+1) + diphosphate</text>
        <dbReference type="Rhea" id="RHEA:22508"/>
        <dbReference type="Rhea" id="RHEA-COMP:17339"/>
        <dbReference type="Rhea" id="RHEA-COMP:17340"/>
        <dbReference type="ChEBI" id="CHEBI:33019"/>
        <dbReference type="ChEBI" id="CHEBI:61560"/>
        <dbReference type="ChEBI" id="CHEBI:173112"/>
        <dbReference type="EC" id="2.7.7.7"/>
    </reaction>
</comment>
<evidence type="ECO:0000256" key="1">
    <source>
        <dbReference type="ARBA" id="ARBA00005755"/>
    </source>
</evidence>
<dbReference type="InterPro" id="IPR006172">
    <property type="entry name" value="DNA-dir_DNA_pol_B"/>
</dbReference>
<dbReference type="GO" id="GO:0006261">
    <property type="term" value="P:DNA-templated DNA replication"/>
    <property type="evidence" value="ECO:0007669"/>
    <property type="project" value="TreeGrafter"/>
</dbReference>
<dbReference type="PANTHER" id="PTHR10322:SF23">
    <property type="entry name" value="DNA POLYMERASE DELTA CATALYTIC SUBUNIT"/>
    <property type="match status" value="1"/>
</dbReference>
<dbReference type="GO" id="GO:0000166">
    <property type="term" value="F:nucleotide binding"/>
    <property type="evidence" value="ECO:0007669"/>
    <property type="project" value="InterPro"/>
</dbReference>
<keyword evidence="6" id="KW-0238">DNA-binding</keyword>
<evidence type="ECO:0000256" key="4">
    <source>
        <dbReference type="ARBA" id="ARBA00022695"/>
    </source>
</evidence>
<evidence type="ECO:0000256" key="5">
    <source>
        <dbReference type="ARBA" id="ARBA00022932"/>
    </source>
</evidence>
<evidence type="ECO:0000256" key="6">
    <source>
        <dbReference type="ARBA" id="ARBA00023125"/>
    </source>
</evidence>
<sequence>KWVVSFDLNSLYPHLIQQYNISPETLVTDEIVCADSEHIGVDGLLEQKLNTDYLRIKDLTLTPNGQHFTRKFKGFLPKLMETIYNERVEFKKKMLKEEQILEDGVYTNKQTIVNKIAKYNNIQMSKKILLNSAYGALANQYFLYHSPEQAEAVTTSGQLSIRWIENSINKYINNLLSTEKVDYVIAADTDSIYVTFDRLVSKVFKDTAHIDNTSKIITFLDKISKDKIEPFIDSSYEALHSYVNSYAQKMQMGR</sequence>
<evidence type="ECO:0000256" key="3">
    <source>
        <dbReference type="ARBA" id="ARBA00022679"/>
    </source>
</evidence>
<dbReference type="InterPro" id="IPR017964">
    <property type="entry name" value="DNA-dir_DNA_pol_B_CS"/>
</dbReference>
<evidence type="ECO:0000259" key="8">
    <source>
        <dbReference type="Pfam" id="PF00136"/>
    </source>
</evidence>
<dbReference type="Gene3D" id="3.90.1600.10">
    <property type="entry name" value="Palm domain of DNA polymerase"/>
    <property type="match status" value="1"/>
</dbReference>
<keyword evidence="4" id="KW-0548">Nucleotidyltransferase</keyword>
<dbReference type="Gene3D" id="1.10.287.690">
    <property type="entry name" value="Helix hairpin bin"/>
    <property type="match status" value="1"/>
</dbReference>
<feature type="non-terminal residue" evidence="9">
    <location>
        <position position="254"/>
    </location>
</feature>
<name>A0A382ZZS9_9ZZZZ</name>
<dbReference type="EC" id="2.7.7.7" evidence="2"/>
<dbReference type="Pfam" id="PF00136">
    <property type="entry name" value="DNA_pol_B"/>
    <property type="match status" value="1"/>
</dbReference>
<evidence type="ECO:0000256" key="7">
    <source>
        <dbReference type="ARBA" id="ARBA00049244"/>
    </source>
</evidence>
<accession>A0A382ZZS9</accession>
<keyword evidence="5" id="KW-0239">DNA-directed DNA polymerase</keyword>
<dbReference type="InterPro" id="IPR050240">
    <property type="entry name" value="DNA_pol_type-B"/>
</dbReference>